<dbReference type="SUPFAM" id="SSF53098">
    <property type="entry name" value="Ribonuclease H-like"/>
    <property type="match status" value="1"/>
</dbReference>
<evidence type="ECO:0000256" key="15">
    <source>
        <dbReference type="ARBA" id="ARBA00023113"/>
    </source>
</evidence>
<dbReference type="GO" id="GO:0008270">
    <property type="term" value="F:zinc ion binding"/>
    <property type="evidence" value="ECO:0007669"/>
    <property type="project" value="InterPro"/>
</dbReference>
<dbReference type="InterPro" id="IPR012337">
    <property type="entry name" value="RNaseH-like_sf"/>
</dbReference>
<evidence type="ECO:0000256" key="12">
    <source>
        <dbReference type="ARBA" id="ARBA00022908"/>
    </source>
</evidence>
<keyword evidence="10" id="KW-0067">ATP-binding</keyword>
<evidence type="ECO:0000256" key="9">
    <source>
        <dbReference type="ARBA" id="ARBA00022801"/>
    </source>
</evidence>
<keyword evidence="4" id="KW-0540">Nuclease</keyword>
<keyword evidence="2" id="KW-1188">Viral release from host cell</keyword>
<keyword evidence="3" id="KW-0645">Protease</keyword>
<dbReference type="Proteomes" id="UP000036403">
    <property type="component" value="Unassembled WGS sequence"/>
</dbReference>
<dbReference type="PANTHER" id="PTHR42648:SF11">
    <property type="entry name" value="TRANSPOSON TY4-P GAG-POL POLYPROTEIN"/>
    <property type="match status" value="1"/>
</dbReference>
<keyword evidence="14" id="KW-0808">Transferase</keyword>
<dbReference type="InterPro" id="IPR043502">
    <property type="entry name" value="DNA/RNA_pol_sf"/>
</dbReference>
<feature type="compositionally biased region" description="Basic and acidic residues" evidence="18">
    <location>
        <begin position="566"/>
        <end position="578"/>
    </location>
</feature>
<accession>A0A0J7KG03</accession>
<evidence type="ECO:0000256" key="7">
    <source>
        <dbReference type="ARBA" id="ARBA00022750"/>
    </source>
</evidence>
<feature type="region of interest" description="Disordered" evidence="18">
    <location>
        <begin position="563"/>
        <end position="610"/>
    </location>
</feature>
<keyword evidence="6" id="KW-0547">Nucleotide-binding</keyword>
<evidence type="ECO:0000256" key="14">
    <source>
        <dbReference type="ARBA" id="ARBA00022932"/>
    </source>
</evidence>
<dbReference type="InterPro" id="IPR013103">
    <property type="entry name" value="RVT_2"/>
</dbReference>
<dbReference type="GO" id="GO:0003887">
    <property type="term" value="F:DNA-directed DNA polymerase activity"/>
    <property type="evidence" value="ECO:0007669"/>
    <property type="project" value="UniProtKB-KW"/>
</dbReference>
<dbReference type="GO" id="GO:0015074">
    <property type="term" value="P:DNA integration"/>
    <property type="evidence" value="ECO:0007669"/>
    <property type="project" value="UniProtKB-KW"/>
</dbReference>
<evidence type="ECO:0000256" key="6">
    <source>
        <dbReference type="ARBA" id="ARBA00022741"/>
    </source>
</evidence>
<dbReference type="EMBL" id="LBMM01008124">
    <property type="protein sequence ID" value="KMQ89126.1"/>
    <property type="molecule type" value="Genomic_DNA"/>
</dbReference>
<dbReference type="STRING" id="67767.A0A0J7KG03"/>
<reference evidence="20 21" key="1">
    <citation type="submission" date="2015-04" db="EMBL/GenBank/DDBJ databases">
        <title>Lasius niger genome sequencing.</title>
        <authorList>
            <person name="Konorov E.A."/>
            <person name="Nikitin M.A."/>
            <person name="Kirill M.V."/>
            <person name="Chang P."/>
        </authorList>
    </citation>
    <scope>NUCLEOTIDE SEQUENCE [LARGE SCALE GENOMIC DNA]</scope>
    <source>
        <tissue evidence="20">Whole</tissue>
    </source>
</reference>
<dbReference type="Gene3D" id="3.30.420.10">
    <property type="entry name" value="Ribonuclease H-like superfamily/Ribonuclease H"/>
    <property type="match status" value="1"/>
</dbReference>
<dbReference type="InterPro" id="IPR001584">
    <property type="entry name" value="Integrase_cat-core"/>
</dbReference>
<sequence length="882" mass="100691">MGRHLNVGRSPDEYKPMIMGIESSGIAITVDSIKTKLLQDVKDSKAGKSSNTQTAFLAKDKKKGPRCFSCNKYGHYAIVCRSKSKQNSKGNLQKAEEKQNSPKTEKAFDALLSSTKISNRQWYVDSCSSAHITNEKVELQNNKDCRNMSITVANKNMISIKAIGNVKIPVTTESGVDEVVVKDVKYAPESAANLLSVSKIVNKGFFVIFTPRVSYISDDKGTRIATMSQENGIYRLDTPREKVYYAAETPNAELWHKRLGHLNNKNVIALSKNPATEIKIRNAEIPTCVSCIKGKQHRYPFSHSKTRSREILQMVHSDVCGPMEKTSIGGSRYFLTFIDDYSKKTFVFFLKEKSQVKETFVEFKTLVENQTGKRIKILRTDNGREYVNKEFERYMKKSGIKHQFTITYTPQQNGVAERENRTIIEKAKNMLFEAELPKIYWAEAVATAVYLTNRSPNSSIGNKMPEELWSGSTPSLTHLKTFGCRAYAHVPKELRQKLDPKGEELLFVGYCEDSKGFRLMDPETKKVTRSRDVIFLENHKYGNDGNQHVIQLLEDDGPQNELAENGVEREREENKEIDSEMSSEYSKSSDSVKNVDETAPLRRSARPPKPIKRDDYITYLTLSNDVTDPENLEEALNSSDSVTWIKAMEEERDFLAKNGTWTLVDLPKDKRALDTKWVFKTKRDVTGQIKRYKARLVVRGCSQIEGIDYNETYSPVVRYTSIQFLCALAVKHDLYMDQMDVTAAYLHGDIEQEIYVKPPEELVKSGEKGKVWRPKVYIRTEASGRAWNKKFHDTLTDMGFKRSQADSCVYFKRDNKSLVIIAVYVDDLLILASNEKVKTSLKKKLSQTFDMKDLGEAKYLLGMNITRDRKARKIWLDQSTYI</sequence>
<evidence type="ECO:0000256" key="1">
    <source>
        <dbReference type="ARBA" id="ARBA00002180"/>
    </source>
</evidence>
<keyword evidence="7" id="KW-0064">Aspartyl protease</keyword>
<dbReference type="PaxDb" id="67767-A0A0J7KG03"/>
<dbReference type="Pfam" id="PF07727">
    <property type="entry name" value="RVT_2"/>
    <property type="match status" value="1"/>
</dbReference>
<dbReference type="SUPFAM" id="SSF57756">
    <property type="entry name" value="Retrovirus zinc finger-like domains"/>
    <property type="match status" value="1"/>
</dbReference>
<dbReference type="GO" id="GO:0006310">
    <property type="term" value="P:DNA recombination"/>
    <property type="evidence" value="ECO:0007669"/>
    <property type="project" value="UniProtKB-KW"/>
</dbReference>
<keyword evidence="17" id="KW-0511">Multifunctional enzyme</keyword>
<feature type="domain" description="Integrase catalytic" evidence="19">
    <location>
        <begin position="306"/>
        <end position="473"/>
    </location>
</feature>
<evidence type="ECO:0000256" key="17">
    <source>
        <dbReference type="ARBA" id="ARBA00023268"/>
    </source>
</evidence>
<evidence type="ECO:0000256" key="18">
    <source>
        <dbReference type="SAM" id="MobiDB-lite"/>
    </source>
</evidence>
<evidence type="ECO:0000256" key="3">
    <source>
        <dbReference type="ARBA" id="ARBA00022670"/>
    </source>
</evidence>
<dbReference type="GO" id="GO:0003676">
    <property type="term" value="F:nucleic acid binding"/>
    <property type="evidence" value="ECO:0007669"/>
    <property type="project" value="InterPro"/>
</dbReference>
<dbReference type="PROSITE" id="PS50994">
    <property type="entry name" value="INTEGRASE"/>
    <property type="match status" value="1"/>
</dbReference>
<dbReference type="AlphaFoldDB" id="A0A0J7KG03"/>
<dbReference type="GO" id="GO:0005524">
    <property type="term" value="F:ATP binding"/>
    <property type="evidence" value="ECO:0007669"/>
    <property type="project" value="UniProtKB-KW"/>
</dbReference>
<dbReference type="Pfam" id="PF25597">
    <property type="entry name" value="SH3_retrovirus"/>
    <property type="match status" value="1"/>
</dbReference>
<evidence type="ECO:0000256" key="2">
    <source>
        <dbReference type="ARBA" id="ARBA00022612"/>
    </source>
</evidence>
<dbReference type="Pfam" id="PF22936">
    <property type="entry name" value="Pol_BBD"/>
    <property type="match status" value="1"/>
</dbReference>
<keyword evidence="16" id="KW-0233">DNA recombination</keyword>
<evidence type="ECO:0000256" key="13">
    <source>
        <dbReference type="ARBA" id="ARBA00022918"/>
    </source>
</evidence>
<comment type="function">
    <text evidence="1">The aspartyl protease (PR) mediates the proteolytic cleavages of the Gag and Gag-Pol polyproteins after assembly of the VLP.</text>
</comment>
<dbReference type="InterPro" id="IPR036875">
    <property type="entry name" value="Znf_CCHC_sf"/>
</dbReference>
<keyword evidence="11" id="KW-0460">Magnesium</keyword>
<dbReference type="InterPro" id="IPR039537">
    <property type="entry name" value="Retrotran_Ty1/copia-like"/>
</dbReference>
<evidence type="ECO:0000313" key="20">
    <source>
        <dbReference type="EMBL" id="KMQ89126.1"/>
    </source>
</evidence>
<dbReference type="SUPFAM" id="SSF56672">
    <property type="entry name" value="DNA/RNA polymerases"/>
    <property type="match status" value="1"/>
</dbReference>
<dbReference type="GO" id="GO:0004519">
    <property type="term" value="F:endonuclease activity"/>
    <property type="evidence" value="ECO:0007669"/>
    <property type="project" value="UniProtKB-KW"/>
</dbReference>
<keyword evidence="12" id="KW-0229">DNA integration</keyword>
<protein>
    <submittedName>
        <fullName evidence="20">Retrovirus-related pol polyprotein from transposon tnt 1-94</fullName>
    </submittedName>
</protein>
<evidence type="ECO:0000256" key="8">
    <source>
        <dbReference type="ARBA" id="ARBA00022759"/>
    </source>
</evidence>
<dbReference type="GO" id="GO:0006508">
    <property type="term" value="P:proteolysis"/>
    <property type="evidence" value="ECO:0007669"/>
    <property type="project" value="UniProtKB-KW"/>
</dbReference>
<dbReference type="OrthoDB" id="7600563at2759"/>
<name>A0A0J7KG03_LASNI</name>
<evidence type="ECO:0000256" key="16">
    <source>
        <dbReference type="ARBA" id="ARBA00023172"/>
    </source>
</evidence>
<dbReference type="GO" id="GO:0042575">
    <property type="term" value="C:DNA polymerase complex"/>
    <property type="evidence" value="ECO:0007669"/>
    <property type="project" value="UniProtKB-ARBA"/>
</dbReference>
<evidence type="ECO:0000313" key="21">
    <source>
        <dbReference type="Proteomes" id="UP000036403"/>
    </source>
</evidence>
<keyword evidence="8" id="KW-0255">Endonuclease</keyword>
<keyword evidence="5" id="KW-0479">Metal-binding</keyword>
<dbReference type="GO" id="GO:0003964">
    <property type="term" value="F:RNA-directed DNA polymerase activity"/>
    <property type="evidence" value="ECO:0007669"/>
    <property type="project" value="UniProtKB-KW"/>
</dbReference>
<keyword evidence="13" id="KW-0695">RNA-directed DNA polymerase</keyword>
<evidence type="ECO:0000259" key="19">
    <source>
        <dbReference type="PROSITE" id="PS50994"/>
    </source>
</evidence>
<proteinExistence type="predicted"/>
<dbReference type="GO" id="GO:0004190">
    <property type="term" value="F:aspartic-type endopeptidase activity"/>
    <property type="evidence" value="ECO:0007669"/>
    <property type="project" value="UniProtKB-KW"/>
</dbReference>
<dbReference type="Pfam" id="PF13976">
    <property type="entry name" value="gag_pre-integrs"/>
    <property type="match status" value="1"/>
</dbReference>
<dbReference type="InterPro" id="IPR054722">
    <property type="entry name" value="PolX-like_BBD"/>
</dbReference>
<keyword evidence="9" id="KW-0378">Hydrolase</keyword>
<evidence type="ECO:0000256" key="5">
    <source>
        <dbReference type="ARBA" id="ARBA00022723"/>
    </source>
</evidence>
<keyword evidence="14" id="KW-0548">Nucleotidyltransferase</keyword>
<dbReference type="InterPro" id="IPR057670">
    <property type="entry name" value="SH3_retrovirus"/>
</dbReference>
<dbReference type="Pfam" id="PF00665">
    <property type="entry name" value="rve"/>
    <property type="match status" value="1"/>
</dbReference>
<evidence type="ECO:0000256" key="10">
    <source>
        <dbReference type="ARBA" id="ARBA00022840"/>
    </source>
</evidence>
<dbReference type="InterPro" id="IPR036397">
    <property type="entry name" value="RNaseH_sf"/>
</dbReference>
<organism evidence="20 21">
    <name type="scientific">Lasius niger</name>
    <name type="common">Black garden ant</name>
    <dbReference type="NCBI Taxonomy" id="67767"/>
    <lineage>
        <taxon>Eukaryota</taxon>
        <taxon>Metazoa</taxon>
        <taxon>Ecdysozoa</taxon>
        <taxon>Arthropoda</taxon>
        <taxon>Hexapoda</taxon>
        <taxon>Insecta</taxon>
        <taxon>Pterygota</taxon>
        <taxon>Neoptera</taxon>
        <taxon>Endopterygota</taxon>
        <taxon>Hymenoptera</taxon>
        <taxon>Apocrita</taxon>
        <taxon>Aculeata</taxon>
        <taxon>Formicoidea</taxon>
        <taxon>Formicidae</taxon>
        <taxon>Formicinae</taxon>
        <taxon>Lasius</taxon>
        <taxon>Lasius</taxon>
    </lineage>
</organism>
<dbReference type="PANTHER" id="PTHR42648">
    <property type="entry name" value="TRANSPOSASE, PUTATIVE-RELATED"/>
    <property type="match status" value="1"/>
</dbReference>
<keyword evidence="15" id="KW-0917">Virion maturation</keyword>
<keyword evidence="14" id="KW-0239">DNA-directed DNA polymerase</keyword>
<gene>
    <name evidence="20" type="ORF">RF55_11273</name>
</gene>
<evidence type="ECO:0000256" key="11">
    <source>
        <dbReference type="ARBA" id="ARBA00022842"/>
    </source>
</evidence>
<evidence type="ECO:0000256" key="4">
    <source>
        <dbReference type="ARBA" id="ARBA00022722"/>
    </source>
</evidence>
<feature type="compositionally biased region" description="Low complexity" evidence="18">
    <location>
        <begin position="580"/>
        <end position="591"/>
    </location>
</feature>
<keyword evidence="21" id="KW-1185">Reference proteome</keyword>
<comment type="caution">
    <text evidence="20">The sequence shown here is derived from an EMBL/GenBank/DDBJ whole genome shotgun (WGS) entry which is preliminary data.</text>
</comment>
<dbReference type="InterPro" id="IPR025724">
    <property type="entry name" value="GAG-pre-integrase_dom"/>
</dbReference>